<proteinExistence type="predicted"/>
<evidence type="ECO:0000259" key="6">
    <source>
        <dbReference type="PROSITE" id="PS50089"/>
    </source>
</evidence>
<dbReference type="Gene3D" id="3.30.40.10">
    <property type="entry name" value="Zinc/RING finger domain, C3HC4 (zinc finger)"/>
    <property type="match status" value="1"/>
</dbReference>
<evidence type="ECO:0000313" key="7">
    <source>
        <dbReference type="EMBL" id="KMZ61676.1"/>
    </source>
</evidence>
<dbReference type="EMBL" id="LFYR01001452">
    <property type="protein sequence ID" value="KMZ61676.1"/>
    <property type="molecule type" value="Genomic_DNA"/>
</dbReference>
<dbReference type="InterPro" id="IPR013083">
    <property type="entry name" value="Znf_RING/FYVE/PHD"/>
</dbReference>
<keyword evidence="3" id="KW-0862">Zinc</keyword>
<dbReference type="InterPro" id="IPR011016">
    <property type="entry name" value="Znf_RING-CH"/>
</dbReference>
<sequence length="768" mass="86065">MDSSRNRDTSSSSPVNDSTCKLLADLDLIETHSYEMLNLDEVDDDLTMVIPDTPDRMTSAYLDENDGNNIANPSSLVARKRRTSNARGCFAPRTNGSLTFDNASIFRRARIARTLGHHSHPQNLRTSTKPGRDSALPRDQQGSSVDGCHKADNGEYSTQCMRREINNRKGSFKDGCSHSTNEVEDLTSFSQFQVPLRSTRSGTCSSKLPKINEVCFLSINEVDNTVTATTVNRDSRLRYVKSPSHSFKGRKLVRNGVISPCHTSKEKSIDLEGDMSDTCEEMIPNLKHFSNPRSSFVSSSEMLKGSNFKNENNCGIKEAVNQVSQDASTSFQIHCISPDSEKYRKAKAKGKEVLDESLLVNGQEAEPRTFSDRFGPVGAKGNASTSTTHKDKITENAVSENSLNNRRRAFDSGLSLCDVHENSIKKIEHVDLIHTSPENNCFEPPHSLCNAFNEKYHKYEQNTLKGKRKTRSRRSHDNGCSTSGINGDFSLSLFGKSSNASINQNSSWHSTNATIIDVEELPSSEPRNTQNHLVFNESNARDLQVESDELLAREIQEQLFNESPGLGGFEESDASIAWTLQEEEDVQRTRVRSQRSQHRGESIGHLYRHYSRQTLPSTSQRPQNNPRSANYRLSQLRRNLNRRQMDLESNLNILEALEDAYNTTDPTISSNNLLDIHRDFNENDYEMLLALDNDNHQHVGASSYQIANLPLSVMQSESSEEACAVCLENPTVGDTMRHLPCLHKFHKDCIDAWLKVKTSCPICKSDIA</sequence>
<dbReference type="PANTHER" id="PTHR45931:SF25">
    <property type="entry name" value="E3 UBIQUITIN-PROTEIN LIGASE RLIM-LIKE ISOFORM X1"/>
    <property type="match status" value="1"/>
</dbReference>
<keyword evidence="8" id="KW-1185">Reference proteome</keyword>
<dbReference type="Proteomes" id="UP000036987">
    <property type="component" value="Unassembled WGS sequence"/>
</dbReference>
<dbReference type="GO" id="GO:0006511">
    <property type="term" value="P:ubiquitin-dependent protein catabolic process"/>
    <property type="evidence" value="ECO:0000318"/>
    <property type="project" value="GO_Central"/>
</dbReference>
<organism evidence="7 8">
    <name type="scientific">Zostera marina</name>
    <name type="common">Eelgrass</name>
    <dbReference type="NCBI Taxonomy" id="29655"/>
    <lineage>
        <taxon>Eukaryota</taxon>
        <taxon>Viridiplantae</taxon>
        <taxon>Streptophyta</taxon>
        <taxon>Embryophyta</taxon>
        <taxon>Tracheophyta</taxon>
        <taxon>Spermatophyta</taxon>
        <taxon>Magnoliopsida</taxon>
        <taxon>Liliopsida</taxon>
        <taxon>Zosteraceae</taxon>
        <taxon>Zostera</taxon>
    </lineage>
</organism>
<comment type="caution">
    <text evidence="7">The sequence shown here is derived from an EMBL/GenBank/DDBJ whole genome shotgun (WGS) entry which is preliminary data.</text>
</comment>
<dbReference type="SMART" id="SM00184">
    <property type="entry name" value="RING"/>
    <property type="match status" value="1"/>
</dbReference>
<evidence type="ECO:0000256" key="2">
    <source>
        <dbReference type="ARBA" id="ARBA00022771"/>
    </source>
</evidence>
<feature type="region of interest" description="Disordered" evidence="5">
    <location>
        <begin position="114"/>
        <end position="152"/>
    </location>
</feature>
<dbReference type="InterPro" id="IPR051834">
    <property type="entry name" value="RING_finger_E3_ligase"/>
</dbReference>
<dbReference type="SUPFAM" id="SSF57850">
    <property type="entry name" value="RING/U-box"/>
    <property type="match status" value="1"/>
</dbReference>
<dbReference type="InterPro" id="IPR001841">
    <property type="entry name" value="Znf_RING"/>
</dbReference>
<feature type="compositionally biased region" description="Polar residues" evidence="5">
    <location>
        <begin position="612"/>
        <end position="628"/>
    </location>
</feature>
<reference evidence="8" key="1">
    <citation type="journal article" date="2016" name="Nature">
        <title>The genome of the seagrass Zostera marina reveals angiosperm adaptation to the sea.</title>
        <authorList>
            <person name="Olsen J.L."/>
            <person name="Rouze P."/>
            <person name="Verhelst B."/>
            <person name="Lin Y.-C."/>
            <person name="Bayer T."/>
            <person name="Collen J."/>
            <person name="Dattolo E."/>
            <person name="De Paoli E."/>
            <person name="Dittami S."/>
            <person name="Maumus F."/>
            <person name="Michel G."/>
            <person name="Kersting A."/>
            <person name="Lauritano C."/>
            <person name="Lohaus R."/>
            <person name="Toepel M."/>
            <person name="Tonon T."/>
            <person name="Vanneste K."/>
            <person name="Amirebrahimi M."/>
            <person name="Brakel J."/>
            <person name="Bostroem C."/>
            <person name="Chovatia M."/>
            <person name="Grimwood J."/>
            <person name="Jenkins J.W."/>
            <person name="Jueterbock A."/>
            <person name="Mraz A."/>
            <person name="Stam W.T."/>
            <person name="Tice H."/>
            <person name="Bornberg-Bauer E."/>
            <person name="Green P.J."/>
            <person name="Pearson G.A."/>
            <person name="Procaccini G."/>
            <person name="Duarte C.M."/>
            <person name="Schmutz J."/>
            <person name="Reusch T.B.H."/>
            <person name="Van de Peer Y."/>
        </authorList>
    </citation>
    <scope>NUCLEOTIDE SEQUENCE [LARGE SCALE GENOMIC DNA]</scope>
    <source>
        <strain evidence="8">cv. Finnish</strain>
    </source>
</reference>
<dbReference type="Pfam" id="PF13639">
    <property type="entry name" value="zf-RING_2"/>
    <property type="match status" value="1"/>
</dbReference>
<dbReference type="PANTHER" id="PTHR45931">
    <property type="entry name" value="SI:CH211-59O9.10"/>
    <property type="match status" value="1"/>
</dbReference>
<evidence type="ECO:0000256" key="1">
    <source>
        <dbReference type="ARBA" id="ARBA00022723"/>
    </source>
</evidence>
<dbReference type="OrthoDB" id="8062037at2759"/>
<dbReference type="STRING" id="29655.A0A0K9NY14"/>
<feature type="region of interest" description="Disordered" evidence="5">
    <location>
        <begin position="369"/>
        <end position="391"/>
    </location>
</feature>
<dbReference type="GO" id="GO:0008270">
    <property type="term" value="F:zinc ion binding"/>
    <property type="evidence" value="ECO:0007669"/>
    <property type="project" value="UniProtKB-KW"/>
</dbReference>
<dbReference type="FunFam" id="3.30.40.10:FF:000594">
    <property type="entry name" value="RING/U-box superfamily protein"/>
    <property type="match status" value="1"/>
</dbReference>
<evidence type="ECO:0000256" key="5">
    <source>
        <dbReference type="SAM" id="MobiDB-lite"/>
    </source>
</evidence>
<name>A0A0K9NY14_ZOSMR</name>
<keyword evidence="1" id="KW-0479">Metal-binding</keyword>
<dbReference type="SMART" id="SM00744">
    <property type="entry name" value="RINGv"/>
    <property type="match status" value="1"/>
</dbReference>
<gene>
    <name evidence="7" type="ORF">ZOSMA_50G00930</name>
</gene>
<feature type="region of interest" description="Disordered" evidence="5">
    <location>
        <begin position="587"/>
        <end position="629"/>
    </location>
</feature>
<feature type="domain" description="RING-type" evidence="6">
    <location>
        <begin position="723"/>
        <end position="764"/>
    </location>
</feature>
<evidence type="ECO:0000256" key="4">
    <source>
        <dbReference type="PROSITE-ProRule" id="PRU00175"/>
    </source>
</evidence>
<protein>
    <recommendedName>
        <fullName evidence="6">RING-type domain-containing protein</fullName>
    </recommendedName>
</protein>
<dbReference type="AlphaFoldDB" id="A0A0K9NY14"/>
<keyword evidence="2 4" id="KW-0863">Zinc-finger</keyword>
<dbReference type="PROSITE" id="PS50089">
    <property type="entry name" value="ZF_RING_2"/>
    <property type="match status" value="1"/>
</dbReference>
<evidence type="ECO:0000313" key="8">
    <source>
        <dbReference type="Proteomes" id="UP000036987"/>
    </source>
</evidence>
<accession>A0A0K9NY14</accession>
<dbReference type="GO" id="GO:0061630">
    <property type="term" value="F:ubiquitin protein ligase activity"/>
    <property type="evidence" value="ECO:0000318"/>
    <property type="project" value="GO_Central"/>
</dbReference>
<evidence type="ECO:0000256" key="3">
    <source>
        <dbReference type="ARBA" id="ARBA00022833"/>
    </source>
</evidence>
<dbReference type="CDD" id="cd16454">
    <property type="entry name" value="RING-H2_PA-TM-RING"/>
    <property type="match status" value="1"/>
</dbReference>